<sequence length="82" mass="9132">MSHINHIPFQLSLYYHLLRAITLLQIPLHLATQLFISLLLSSQIRVLLPPLVKIPLLLGNLLLQMALIKSSAHVAVCTSIMA</sequence>
<evidence type="ECO:0000313" key="2">
    <source>
        <dbReference type="EMBL" id="KAF8889410.1"/>
    </source>
</evidence>
<keyword evidence="1" id="KW-0472">Membrane</keyword>
<dbReference type="AlphaFoldDB" id="A0A9P5TL12"/>
<reference evidence="2" key="1">
    <citation type="submission" date="2020-11" db="EMBL/GenBank/DDBJ databases">
        <authorList>
            <consortium name="DOE Joint Genome Institute"/>
            <person name="Ahrendt S."/>
            <person name="Riley R."/>
            <person name="Andreopoulos W."/>
            <person name="LaButti K."/>
            <person name="Pangilinan J."/>
            <person name="Ruiz-duenas F.J."/>
            <person name="Barrasa J.M."/>
            <person name="Sanchez-Garcia M."/>
            <person name="Camarero S."/>
            <person name="Miyauchi S."/>
            <person name="Serrano A."/>
            <person name="Linde D."/>
            <person name="Babiker R."/>
            <person name="Drula E."/>
            <person name="Ayuso-Fernandez I."/>
            <person name="Pacheco R."/>
            <person name="Padilla G."/>
            <person name="Ferreira P."/>
            <person name="Barriuso J."/>
            <person name="Kellner H."/>
            <person name="Castanera R."/>
            <person name="Alfaro M."/>
            <person name="Ramirez L."/>
            <person name="Pisabarro A.G."/>
            <person name="Kuo A."/>
            <person name="Tritt A."/>
            <person name="Lipzen A."/>
            <person name="He G."/>
            <person name="Yan M."/>
            <person name="Ng V."/>
            <person name="Cullen D."/>
            <person name="Martin F."/>
            <person name="Rosso M.-N."/>
            <person name="Henrissat B."/>
            <person name="Hibbett D."/>
            <person name="Martinez A.T."/>
            <person name="Grigoriev I.V."/>
        </authorList>
    </citation>
    <scope>NUCLEOTIDE SEQUENCE</scope>
    <source>
        <strain evidence="2">AH 44721</strain>
    </source>
</reference>
<dbReference type="EMBL" id="JADNYJ010000080">
    <property type="protein sequence ID" value="KAF8889410.1"/>
    <property type="molecule type" value="Genomic_DNA"/>
</dbReference>
<accession>A0A9P5TL12</accession>
<evidence type="ECO:0000256" key="1">
    <source>
        <dbReference type="SAM" id="Phobius"/>
    </source>
</evidence>
<feature type="transmembrane region" description="Helical" evidence="1">
    <location>
        <begin position="46"/>
        <end position="63"/>
    </location>
</feature>
<keyword evidence="1" id="KW-1133">Transmembrane helix</keyword>
<organism evidence="2 3">
    <name type="scientific">Gymnopilus junonius</name>
    <name type="common">Spectacular rustgill mushroom</name>
    <name type="synonym">Gymnopilus spectabilis subsp. junonius</name>
    <dbReference type="NCBI Taxonomy" id="109634"/>
    <lineage>
        <taxon>Eukaryota</taxon>
        <taxon>Fungi</taxon>
        <taxon>Dikarya</taxon>
        <taxon>Basidiomycota</taxon>
        <taxon>Agaricomycotina</taxon>
        <taxon>Agaricomycetes</taxon>
        <taxon>Agaricomycetidae</taxon>
        <taxon>Agaricales</taxon>
        <taxon>Agaricineae</taxon>
        <taxon>Hymenogastraceae</taxon>
        <taxon>Gymnopilus</taxon>
    </lineage>
</organism>
<keyword evidence="1" id="KW-0812">Transmembrane</keyword>
<dbReference type="Proteomes" id="UP000724874">
    <property type="component" value="Unassembled WGS sequence"/>
</dbReference>
<keyword evidence="3" id="KW-1185">Reference proteome</keyword>
<name>A0A9P5TL12_GYMJU</name>
<evidence type="ECO:0000313" key="3">
    <source>
        <dbReference type="Proteomes" id="UP000724874"/>
    </source>
</evidence>
<protein>
    <submittedName>
        <fullName evidence="2">Uncharacterized protein</fullName>
    </submittedName>
</protein>
<comment type="caution">
    <text evidence="2">The sequence shown here is derived from an EMBL/GenBank/DDBJ whole genome shotgun (WGS) entry which is preliminary data.</text>
</comment>
<proteinExistence type="predicted"/>
<gene>
    <name evidence="2" type="ORF">CPB84DRAFT_1785516</name>
</gene>
<feature type="transmembrane region" description="Helical" evidence="1">
    <location>
        <begin position="21"/>
        <end position="40"/>
    </location>
</feature>